<keyword evidence="5 9" id="KW-0798">TonB box</keyword>
<dbReference type="InterPro" id="IPR010100">
    <property type="entry name" value="TonB-dep_Cu_rcpt"/>
</dbReference>
<dbReference type="CDD" id="cd01347">
    <property type="entry name" value="ligand_gated_channel"/>
    <property type="match status" value="1"/>
</dbReference>
<proteinExistence type="inferred from homology"/>
<feature type="domain" description="TonB-dependent receptor plug" evidence="12">
    <location>
        <begin position="60"/>
        <end position="150"/>
    </location>
</feature>
<dbReference type="PROSITE" id="PS52016">
    <property type="entry name" value="TONB_DEPENDENT_REC_3"/>
    <property type="match status" value="1"/>
</dbReference>
<evidence type="ECO:0000313" key="13">
    <source>
        <dbReference type="EMBL" id="ATW53205.1"/>
    </source>
</evidence>
<reference evidence="13 14" key="1">
    <citation type="submission" date="2017-09" db="EMBL/GenBank/DDBJ databases">
        <title>Complete genome of Salmonella enterica subsp. diarizonae isolated from stool of a patient with bacterial enteropathy.</title>
        <authorList>
            <person name="Zhou J."/>
            <person name="Chen Q."/>
            <person name="Guo L."/>
            <person name="Fan J."/>
        </authorList>
    </citation>
    <scope>NUCLEOTIDE SEQUENCE [LARGE SCALE GENOMIC DNA]</scope>
    <source>
        <strain evidence="13 14">HZS154</strain>
    </source>
</reference>
<keyword evidence="2 8" id="KW-0813">Transport</keyword>
<dbReference type="PANTHER" id="PTHR30069">
    <property type="entry name" value="TONB-DEPENDENT OUTER MEMBRANE RECEPTOR"/>
    <property type="match status" value="1"/>
</dbReference>
<gene>
    <name evidence="13" type="ORF">CNQ75_00840</name>
</gene>
<evidence type="ECO:0000256" key="10">
    <source>
        <dbReference type="SAM" id="SignalP"/>
    </source>
</evidence>
<comment type="subcellular location">
    <subcellularLocation>
        <location evidence="1 8">Cell outer membrane</location>
        <topology evidence="1 8">Multi-pass membrane protein</topology>
    </subcellularLocation>
</comment>
<dbReference type="InterPro" id="IPR036942">
    <property type="entry name" value="Beta-barrel_TonB_sf"/>
</dbReference>
<protein>
    <submittedName>
        <fullName evidence="13">TonB-dependent copper receptor</fullName>
    </submittedName>
</protein>
<evidence type="ECO:0000256" key="7">
    <source>
        <dbReference type="ARBA" id="ARBA00023237"/>
    </source>
</evidence>
<comment type="similarity">
    <text evidence="8 9">Belongs to the TonB-dependent receptor family.</text>
</comment>
<feature type="signal peptide" evidence="10">
    <location>
        <begin position="1"/>
        <end position="22"/>
    </location>
</feature>
<feature type="domain" description="TonB-dependent receptor-like beta-barrel" evidence="11">
    <location>
        <begin position="204"/>
        <end position="653"/>
    </location>
</feature>
<keyword evidence="7 8" id="KW-0998">Cell outer membrane</keyword>
<evidence type="ECO:0000256" key="4">
    <source>
        <dbReference type="ARBA" id="ARBA00022692"/>
    </source>
</evidence>
<name>A0A2I5HCC0_SALDZ</name>
<dbReference type="GO" id="GO:0009279">
    <property type="term" value="C:cell outer membrane"/>
    <property type="evidence" value="ECO:0007669"/>
    <property type="project" value="UniProtKB-SubCell"/>
</dbReference>
<dbReference type="InterPro" id="IPR039426">
    <property type="entry name" value="TonB-dep_rcpt-like"/>
</dbReference>
<keyword evidence="4 8" id="KW-0812">Transmembrane</keyword>
<dbReference type="Proteomes" id="UP000230639">
    <property type="component" value="Chromosome"/>
</dbReference>
<dbReference type="Gene3D" id="2.40.170.20">
    <property type="entry name" value="TonB-dependent receptor, beta-barrel domain"/>
    <property type="match status" value="1"/>
</dbReference>
<dbReference type="NCBIfam" id="TIGR01778">
    <property type="entry name" value="TonB-copper"/>
    <property type="match status" value="1"/>
</dbReference>
<dbReference type="GO" id="GO:0044718">
    <property type="term" value="P:siderophore transmembrane transport"/>
    <property type="evidence" value="ECO:0007669"/>
    <property type="project" value="TreeGrafter"/>
</dbReference>
<evidence type="ECO:0000256" key="2">
    <source>
        <dbReference type="ARBA" id="ARBA00022448"/>
    </source>
</evidence>
<evidence type="ECO:0000256" key="3">
    <source>
        <dbReference type="ARBA" id="ARBA00022452"/>
    </source>
</evidence>
<evidence type="ECO:0000256" key="5">
    <source>
        <dbReference type="ARBA" id="ARBA00023077"/>
    </source>
</evidence>
<dbReference type="Pfam" id="PF00593">
    <property type="entry name" value="TonB_dep_Rec_b-barrel"/>
    <property type="match status" value="1"/>
</dbReference>
<dbReference type="InterPro" id="IPR037066">
    <property type="entry name" value="Plug_dom_sf"/>
</dbReference>
<feature type="chain" id="PRO_5014397164" evidence="10">
    <location>
        <begin position="23"/>
        <end position="693"/>
    </location>
</feature>
<dbReference type="GO" id="GO:0015344">
    <property type="term" value="F:siderophore uptake transmembrane transporter activity"/>
    <property type="evidence" value="ECO:0007669"/>
    <property type="project" value="TreeGrafter"/>
</dbReference>
<dbReference type="AlphaFoldDB" id="A0A2I5HCC0"/>
<evidence type="ECO:0000259" key="11">
    <source>
        <dbReference type="Pfam" id="PF00593"/>
    </source>
</evidence>
<evidence type="ECO:0000256" key="1">
    <source>
        <dbReference type="ARBA" id="ARBA00004571"/>
    </source>
</evidence>
<dbReference type="InterPro" id="IPR012910">
    <property type="entry name" value="Plug_dom"/>
</dbReference>
<dbReference type="SUPFAM" id="SSF56935">
    <property type="entry name" value="Porins"/>
    <property type="match status" value="1"/>
</dbReference>
<dbReference type="EMBL" id="CP023345">
    <property type="protein sequence ID" value="ATW53205.1"/>
    <property type="molecule type" value="Genomic_DNA"/>
</dbReference>
<dbReference type="Pfam" id="PF07715">
    <property type="entry name" value="Plug"/>
    <property type="match status" value="1"/>
</dbReference>
<evidence type="ECO:0000259" key="12">
    <source>
        <dbReference type="Pfam" id="PF07715"/>
    </source>
</evidence>
<evidence type="ECO:0000256" key="6">
    <source>
        <dbReference type="ARBA" id="ARBA00023136"/>
    </source>
</evidence>
<keyword evidence="3 8" id="KW-1134">Transmembrane beta strand</keyword>
<dbReference type="PANTHER" id="PTHR30069:SF49">
    <property type="entry name" value="OUTER MEMBRANE PROTEIN C"/>
    <property type="match status" value="1"/>
</dbReference>
<dbReference type="Gene3D" id="2.170.130.10">
    <property type="entry name" value="TonB-dependent receptor, plug domain"/>
    <property type="match status" value="1"/>
</dbReference>
<keyword evidence="13" id="KW-0675">Receptor</keyword>
<dbReference type="InterPro" id="IPR000531">
    <property type="entry name" value="Beta-barrel_TonB"/>
</dbReference>
<keyword evidence="6 8" id="KW-0472">Membrane</keyword>
<evidence type="ECO:0000256" key="8">
    <source>
        <dbReference type="PROSITE-ProRule" id="PRU01360"/>
    </source>
</evidence>
<evidence type="ECO:0000256" key="9">
    <source>
        <dbReference type="RuleBase" id="RU003357"/>
    </source>
</evidence>
<keyword evidence="10" id="KW-0732">Signal</keyword>
<evidence type="ECO:0000313" key="14">
    <source>
        <dbReference type="Proteomes" id="UP000230639"/>
    </source>
</evidence>
<accession>A0A2I5HCC0</accession>
<organism evidence="13 14">
    <name type="scientific">Salmonella diarizonae</name>
    <dbReference type="NCBI Taxonomy" id="59204"/>
    <lineage>
        <taxon>Bacteria</taxon>
        <taxon>Pseudomonadati</taxon>
        <taxon>Pseudomonadota</taxon>
        <taxon>Gammaproteobacteria</taxon>
        <taxon>Enterobacterales</taxon>
        <taxon>Enterobacteriaceae</taxon>
        <taxon>Salmonella</taxon>
    </lineage>
</organism>
<sequence>MKIRLFTYPLSIFFGGVLCSHAATVKNQNIAKDTDADVITVTAPVTSPLEIITSPKEPRQPVPASDGSDYLKTIPGFSQIRNGGTNGDPVFRGMFGSRLKILTDGAEMLGACPSRMDAPTSYIAPEDFDLLSLIKGPETVLWGPGNSAGTIRFDRETPSFETNAVKGTASVLAGSRDRYDGNADISLGSEKGYLRLTGNKSRSSDYKDGNGKNVHSGWDKWNSDITVGITPEADRLIEFSAGTGNAQAAYAGRAMDGTEFKRQSLGMHFVFSDLGSVFDKFEGQINYNYARHVMDNYSLRQLPQNTGDHGMHMMHADSGSMHHMQGMKMGGKMIMPYDRRTVSGRLMGTWDWEDVKLEAGTDTQMYTHRSVKMYNPDTSGAGPWNKDARFHDYGIFAQTTWNINNDYDLITGARIDHAQMKSFKKAERKRDAYLPAGFVRTEHTFSDKKGMMYAGLGYVKRFPDYWELFSSTNSKYGLEDAFTSVRPEETTQLDIGTQYNIGDVTTWVSFYTAYINNYIIFQYDPSDKKGKTSKAYNVRARTLGAESGLSWQFIPDWKFDTSLAWSWGQNITEDQPLPQMPPLEGRFALTWDKNDWSTTVLWRVVSQQNRIALNEGNVVGKDIIKSPGFTVLSANAAYKFTKDIKLSIGADNLLNKSYAEHLNLAGNSGFGYSTDTIFNEPGRTYWAKLNVVF</sequence>
<dbReference type="RefSeq" id="WP_100212301.1">
    <property type="nucleotide sequence ID" value="NZ_CP023345.1"/>
</dbReference>